<dbReference type="Proteomes" id="UP000186141">
    <property type="component" value="Unassembled WGS sequence"/>
</dbReference>
<dbReference type="SUPFAM" id="SSF47413">
    <property type="entry name" value="lambda repressor-like DNA-binding domains"/>
    <property type="match status" value="1"/>
</dbReference>
<evidence type="ECO:0000313" key="1">
    <source>
        <dbReference type="EMBL" id="SIS68522.1"/>
    </source>
</evidence>
<dbReference type="CDD" id="cd00093">
    <property type="entry name" value="HTH_XRE"/>
    <property type="match status" value="1"/>
</dbReference>
<dbReference type="STRING" id="1086013.SAMN05421774_101891"/>
<accession>A0A1N7L3S9</accession>
<dbReference type="InterPro" id="IPR001387">
    <property type="entry name" value="Cro/C1-type_HTH"/>
</dbReference>
<dbReference type="RefSeq" id="WP_076529037.1">
    <property type="nucleotide sequence ID" value="NZ_BMEH01000001.1"/>
</dbReference>
<keyword evidence="2" id="KW-1185">Reference proteome</keyword>
<sequence>MTTQEMSRKHPVSGKDLLRGEREITLTFRGQMMRVMMPGWYAADDLTGDDGLHDPADMKISDRALNSLKAQAAGLLIPAEVKSIRKRLRITQREAGTIIGGGPNAFQKYETGDILVSKAIDTALRLLARDPARLQELRAEDPAARGG</sequence>
<dbReference type="Pfam" id="PF15731">
    <property type="entry name" value="MqsA_antitoxin"/>
    <property type="match status" value="1"/>
</dbReference>
<dbReference type="AlphaFoldDB" id="A0A1N7L3S9"/>
<dbReference type="EMBL" id="FTOT01000001">
    <property type="protein sequence ID" value="SIS68522.1"/>
    <property type="molecule type" value="Genomic_DNA"/>
</dbReference>
<name>A0A1N7L3S9_9RHOB</name>
<gene>
    <name evidence="1" type="ORF">SAMN05421774_101891</name>
</gene>
<dbReference type="Gene3D" id="1.10.260.40">
    <property type="entry name" value="lambda repressor-like DNA-binding domains"/>
    <property type="match status" value="1"/>
</dbReference>
<proteinExistence type="predicted"/>
<organism evidence="1 2">
    <name type="scientific">Gemmobacter megaterium</name>
    <dbReference type="NCBI Taxonomy" id="1086013"/>
    <lineage>
        <taxon>Bacteria</taxon>
        <taxon>Pseudomonadati</taxon>
        <taxon>Pseudomonadota</taxon>
        <taxon>Alphaproteobacteria</taxon>
        <taxon>Rhodobacterales</taxon>
        <taxon>Paracoccaceae</taxon>
        <taxon>Gemmobacter</taxon>
    </lineage>
</organism>
<dbReference type="NCBIfam" id="TIGR03830">
    <property type="entry name" value="CxxCG_CxxCG_HTH"/>
    <property type="match status" value="1"/>
</dbReference>
<dbReference type="InterPro" id="IPR032758">
    <property type="entry name" value="MqsA/HigA-2"/>
</dbReference>
<dbReference type="InterPro" id="IPR022452">
    <property type="entry name" value="MqsA"/>
</dbReference>
<dbReference type="GO" id="GO:0003677">
    <property type="term" value="F:DNA binding"/>
    <property type="evidence" value="ECO:0007669"/>
    <property type="project" value="InterPro"/>
</dbReference>
<protein>
    <submittedName>
        <fullName evidence="1">Transcriptional regulator, XRE family</fullName>
    </submittedName>
</protein>
<evidence type="ECO:0000313" key="2">
    <source>
        <dbReference type="Proteomes" id="UP000186141"/>
    </source>
</evidence>
<reference evidence="1 2" key="1">
    <citation type="submission" date="2017-01" db="EMBL/GenBank/DDBJ databases">
        <authorList>
            <person name="Mah S.A."/>
            <person name="Swanson W.J."/>
            <person name="Moy G.W."/>
            <person name="Vacquier V.D."/>
        </authorList>
    </citation>
    <scope>NUCLEOTIDE SEQUENCE [LARGE SCALE GENOMIC DNA]</scope>
    <source>
        <strain evidence="1 2">DSM 26375</strain>
    </source>
</reference>
<dbReference type="InterPro" id="IPR010982">
    <property type="entry name" value="Lambda_DNA-bd_dom_sf"/>
</dbReference>